<keyword evidence="2" id="KW-0863">Zinc-finger</keyword>
<gene>
    <name evidence="5" type="ORF">IPJ89_01165</name>
</gene>
<comment type="similarity">
    <text evidence="1">Belongs to the eukaryotic ribosomal protein eL24 family.</text>
</comment>
<dbReference type="GO" id="GO:0008270">
    <property type="term" value="F:zinc ion binding"/>
    <property type="evidence" value="ECO:0007669"/>
    <property type="project" value="UniProtKB-KW"/>
</dbReference>
<dbReference type="GO" id="GO:0005840">
    <property type="term" value="C:ribosome"/>
    <property type="evidence" value="ECO:0007669"/>
    <property type="project" value="UniProtKB-KW"/>
</dbReference>
<dbReference type="NCBIfam" id="NF034186">
    <property type="entry name" value="PRK14891.1-1"/>
    <property type="match status" value="1"/>
</dbReference>
<keyword evidence="2" id="KW-0862">Zinc</keyword>
<proteinExistence type="inferred from homology"/>
<keyword evidence="5" id="KW-0687">Ribonucleoprotein</keyword>
<dbReference type="Gene3D" id="2.30.170.20">
    <property type="entry name" value="Ribosomal protein L24e"/>
    <property type="match status" value="1"/>
</dbReference>
<evidence type="ECO:0000256" key="1">
    <source>
        <dbReference type="ARBA" id="ARBA00005647"/>
    </source>
</evidence>
<dbReference type="Proteomes" id="UP000596004">
    <property type="component" value="Chromosome"/>
</dbReference>
<dbReference type="InterPro" id="IPR011017">
    <property type="entry name" value="TRASH_dom"/>
</dbReference>
<evidence type="ECO:0000313" key="5">
    <source>
        <dbReference type="EMBL" id="QQR92837.1"/>
    </source>
</evidence>
<evidence type="ECO:0000259" key="4">
    <source>
        <dbReference type="SMART" id="SM00746"/>
    </source>
</evidence>
<keyword evidence="2" id="KW-0479">Metal-binding</keyword>
<protein>
    <recommendedName>
        <fullName evidence="3">50S ribosomal protein L24e</fullName>
    </recommendedName>
</protein>
<dbReference type="InterPro" id="IPR055345">
    <property type="entry name" value="Ribosomal_eL24-rel_arc"/>
</dbReference>
<dbReference type="Pfam" id="PF01246">
    <property type="entry name" value="Ribosomal_L24e"/>
    <property type="match status" value="1"/>
</dbReference>
<name>A0A7T9DK71_9ARCH</name>
<reference evidence="5" key="1">
    <citation type="submission" date="2020-11" db="EMBL/GenBank/DDBJ databases">
        <title>Connecting structure to function with the recovery of over 1000 high-quality activated sludge metagenome-assembled genomes encoding full-length rRNA genes using long-read sequencing.</title>
        <authorList>
            <person name="Singleton C.M."/>
            <person name="Petriglieri F."/>
            <person name="Kristensen J.M."/>
            <person name="Kirkegaard R.H."/>
            <person name="Michaelsen T.Y."/>
            <person name="Andersen M.H."/>
            <person name="Karst S.M."/>
            <person name="Dueholm M.S."/>
            <person name="Nielsen P.H."/>
            <person name="Albertsen M."/>
        </authorList>
    </citation>
    <scope>NUCLEOTIDE SEQUENCE</scope>
    <source>
        <strain evidence="5">Fred_18-Q3-R57-64_BAT3C.431</strain>
    </source>
</reference>
<feature type="domain" description="TRASH" evidence="4">
    <location>
        <begin position="3"/>
        <end position="39"/>
    </location>
</feature>
<dbReference type="GO" id="GO:0003735">
    <property type="term" value="F:structural constituent of ribosome"/>
    <property type="evidence" value="ECO:0007669"/>
    <property type="project" value="InterPro"/>
</dbReference>
<evidence type="ECO:0000256" key="2">
    <source>
        <dbReference type="ARBA" id="ARBA00022771"/>
    </source>
</evidence>
<dbReference type="SUPFAM" id="SSF57716">
    <property type="entry name" value="Glucocorticoid receptor-like (DNA-binding domain)"/>
    <property type="match status" value="1"/>
</dbReference>
<dbReference type="SMART" id="SM00746">
    <property type="entry name" value="TRASH"/>
    <property type="match status" value="1"/>
</dbReference>
<dbReference type="InterPro" id="IPR000988">
    <property type="entry name" value="Ribosomal_eL24-rel_N"/>
</dbReference>
<dbReference type="EMBL" id="CP064981">
    <property type="protein sequence ID" value="QQR92837.1"/>
    <property type="molecule type" value="Genomic_DNA"/>
</dbReference>
<evidence type="ECO:0000256" key="3">
    <source>
        <dbReference type="ARBA" id="ARBA00035507"/>
    </source>
</evidence>
<dbReference type="InterPro" id="IPR038630">
    <property type="entry name" value="L24e/L24_sf"/>
</dbReference>
<accession>A0A7T9DK71</accession>
<organism evidence="5">
    <name type="scientific">Candidatus Iainarchaeum sp</name>
    <dbReference type="NCBI Taxonomy" id="3101447"/>
    <lineage>
        <taxon>Archaea</taxon>
        <taxon>Candidatus Iainarchaeota</taxon>
        <taxon>Candidatus Iainarchaeia</taxon>
        <taxon>Candidatus Iainarchaeales</taxon>
        <taxon>Candidatus Iainarchaeaceae</taxon>
        <taxon>Candidatus Iainarchaeum</taxon>
    </lineage>
</organism>
<sequence length="73" mass="8426">MDCTFCGKKIPQGTGIIFARKTGQVQHFCTRKCEMNTNKLHRQPRETAWTAEYKKVKATRITAMKHAKEKKAN</sequence>
<keyword evidence="5" id="KW-0689">Ribosomal protein</keyword>
<dbReference type="AlphaFoldDB" id="A0A7T9DK71"/>